<dbReference type="InterPro" id="IPR039840">
    <property type="entry name" value="NAA80"/>
</dbReference>
<organism evidence="2 3">
    <name type="scientific">Vibrio proteolyticus NBRC 13287</name>
    <dbReference type="NCBI Taxonomy" id="1219065"/>
    <lineage>
        <taxon>Bacteria</taxon>
        <taxon>Pseudomonadati</taxon>
        <taxon>Pseudomonadota</taxon>
        <taxon>Gammaproteobacteria</taxon>
        <taxon>Vibrionales</taxon>
        <taxon>Vibrionaceae</taxon>
        <taxon>Vibrio</taxon>
    </lineage>
</organism>
<dbReference type="CDD" id="cd04301">
    <property type="entry name" value="NAT_SF"/>
    <property type="match status" value="1"/>
</dbReference>
<dbReference type="SUPFAM" id="SSF55729">
    <property type="entry name" value="Acyl-CoA N-acyltransferases (Nat)"/>
    <property type="match status" value="1"/>
</dbReference>
<protein>
    <recommendedName>
        <fullName evidence="1">N-acetyltransferase domain-containing protein</fullName>
    </recommendedName>
</protein>
<dbReference type="EMBL" id="BATJ01000012">
    <property type="protein sequence ID" value="GAD68223.1"/>
    <property type="molecule type" value="Genomic_DNA"/>
</dbReference>
<gene>
    <name evidence="2" type="ORF">VPR01S_12_00310</name>
</gene>
<dbReference type="PANTHER" id="PTHR13538">
    <property type="entry name" value="N-ACETYLTRANSFERASE 6"/>
    <property type="match status" value="1"/>
</dbReference>
<dbReference type="Pfam" id="PF00583">
    <property type="entry name" value="Acetyltransf_1"/>
    <property type="match status" value="1"/>
</dbReference>
<dbReference type="AlphaFoldDB" id="U3BNS7"/>
<accession>U3BNS7</accession>
<keyword evidence="3" id="KW-1185">Reference proteome</keyword>
<dbReference type="InterPro" id="IPR016181">
    <property type="entry name" value="Acyl_CoA_acyltransferase"/>
</dbReference>
<evidence type="ECO:0000313" key="3">
    <source>
        <dbReference type="Proteomes" id="UP000016570"/>
    </source>
</evidence>
<evidence type="ECO:0000259" key="1">
    <source>
        <dbReference type="PROSITE" id="PS51186"/>
    </source>
</evidence>
<name>U3BNS7_VIBPR</name>
<dbReference type="GO" id="GO:0005737">
    <property type="term" value="C:cytoplasm"/>
    <property type="evidence" value="ECO:0007669"/>
    <property type="project" value="TreeGrafter"/>
</dbReference>
<dbReference type="Proteomes" id="UP000016570">
    <property type="component" value="Unassembled WGS sequence"/>
</dbReference>
<dbReference type="PANTHER" id="PTHR13538:SF4">
    <property type="entry name" value="N-ALPHA-ACETYLTRANSFERASE 80"/>
    <property type="match status" value="1"/>
</dbReference>
<comment type="caution">
    <text evidence="2">The sequence shown here is derived from an EMBL/GenBank/DDBJ whole genome shotgun (WGS) entry which is preliminary data.</text>
</comment>
<dbReference type="eggNOG" id="COG0456">
    <property type="taxonomic scope" value="Bacteria"/>
</dbReference>
<dbReference type="STRING" id="1219065.VPR01S_12_00310"/>
<dbReference type="PROSITE" id="PS51186">
    <property type="entry name" value="GNAT"/>
    <property type="match status" value="1"/>
</dbReference>
<feature type="domain" description="N-acetyltransferase" evidence="1">
    <location>
        <begin position="1"/>
        <end position="139"/>
    </location>
</feature>
<proteinExistence type="predicted"/>
<evidence type="ECO:0000313" key="2">
    <source>
        <dbReference type="EMBL" id="GAD68223.1"/>
    </source>
</evidence>
<sequence length="139" mass="15874">MDIDFVQHPDEADYQTVRQGIIRYNRPHFSKQDVTPVACFARNELGEVKGGLTGEIYANTLFVEFLWVDDSLRSEGVGRQLMLRAEAEAKALGVTHLYLDTFTFQAREFYIKLGFEEVGRYTGYPTRGVDKIFLQKAIG</sequence>
<dbReference type="RefSeq" id="WP_021706194.1">
    <property type="nucleotide sequence ID" value="NZ_BATJ01000012.1"/>
</dbReference>
<dbReference type="GO" id="GO:0008080">
    <property type="term" value="F:N-acetyltransferase activity"/>
    <property type="evidence" value="ECO:0007669"/>
    <property type="project" value="InterPro"/>
</dbReference>
<reference evidence="2 3" key="1">
    <citation type="submission" date="2013-09" db="EMBL/GenBank/DDBJ databases">
        <title>Whole genome shotgun sequence of Vibrio proteolyticus NBRC 13287.</title>
        <authorList>
            <person name="Isaki S."/>
            <person name="Hosoyama A."/>
            <person name="Numata M."/>
            <person name="Hashimoto M."/>
            <person name="Hosoyama Y."/>
            <person name="Tsuchikane K."/>
            <person name="Noguchi M."/>
            <person name="Hirakata S."/>
            <person name="Ichikawa N."/>
            <person name="Ohji S."/>
            <person name="Yamazoe A."/>
            <person name="Fujita N."/>
        </authorList>
    </citation>
    <scope>NUCLEOTIDE SEQUENCE [LARGE SCALE GENOMIC DNA]</scope>
    <source>
        <strain evidence="2 3">NBRC 13287</strain>
    </source>
</reference>
<dbReference type="GO" id="GO:1905502">
    <property type="term" value="F:acetyl-CoA binding"/>
    <property type="evidence" value="ECO:0007669"/>
    <property type="project" value="TreeGrafter"/>
</dbReference>
<dbReference type="InterPro" id="IPR000182">
    <property type="entry name" value="GNAT_dom"/>
</dbReference>
<dbReference type="Gene3D" id="3.40.630.30">
    <property type="match status" value="1"/>
</dbReference>